<dbReference type="RefSeq" id="WP_271636621.1">
    <property type="nucleotide sequence ID" value="NZ_CP094970.1"/>
</dbReference>
<dbReference type="AlphaFoldDB" id="A0AA46TLV3"/>
<accession>A0AA46TLV3</accession>
<evidence type="ECO:0000313" key="1">
    <source>
        <dbReference type="EMBL" id="UYM07645.1"/>
    </source>
</evidence>
<dbReference type="GO" id="GO:0003677">
    <property type="term" value="F:DNA binding"/>
    <property type="evidence" value="ECO:0007669"/>
    <property type="project" value="UniProtKB-KW"/>
</dbReference>
<dbReference type="Proteomes" id="UP001164390">
    <property type="component" value="Chromosome"/>
</dbReference>
<dbReference type="InterPro" id="IPR009351">
    <property type="entry name" value="AlkZ-like"/>
</dbReference>
<reference evidence="1" key="1">
    <citation type="submission" date="2022-01" db="EMBL/GenBank/DDBJ databases">
        <title>Nocardioidaceae gen. sp. A5X3R13.</title>
        <authorList>
            <person name="Lopez Marin M.A."/>
            <person name="Uhlik O."/>
        </authorList>
    </citation>
    <scope>NUCLEOTIDE SEQUENCE</scope>
    <source>
        <strain evidence="1">A5X3R13</strain>
    </source>
</reference>
<proteinExistence type="predicted"/>
<evidence type="ECO:0000313" key="2">
    <source>
        <dbReference type="Proteomes" id="UP001164390"/>
    </source>
</evidence>
<protein>
    <submittedName>
        <fullName evidence="1">Winged helix DNA-binding domain-containing protein</fullName>
    </submittedName>
</protein>
<dbReference type="PANTHER" id="PTHR38479">
    <property type="entry name" value="LMO0824 PROTEIN"/>
    <property type="match status" value="1"/>
</dbReference>
<dbReference type="PANTHER" id="PTHR38479:SF2">
    <property type="entry name" value="WINGED HELIX DNA-BINDING DOMAIN-CONTAINING PROTEIN"/>
    <property type="match status" value="1"/>
</dbReference>
<keyword evidence="2" id="KW-1185">Reference proteome</keyword>
<dbReference type="EMBL" id="CP094970">
    <property type="protein sequence ID" value="UYM07645.1"/>
    <property type="molecule type" value="Genomic_DNA"/>
</dbReference>
<gene>
    <name evidence="1" type="ORF">L0C25_11410</name>
</gene>
<dbReference type="Pfam" id="PF06224">
    <property type="entry name" value="AlkZ-like"/>
    <property type="match status" value="1"/>
</dbReference>
<organism evidence="1 2">
    <name type="scientific">Solicola gregarius</name>
    <dbReference type="NCBI Taxonomy" id="2908642"/>
    <lineage>
        <taxon>Bacteria</taxon>
        <taxon>Bacillati</taxon>
        <taxon>Actinomycetota</taxon>
        <taxon>Actinomycetes</taxon>
        <taxon>Propionibacteriales</taxon>
        <taxon>Nocardioidaceae</taxon>
        <taxon>Solicola</taxon>
    </lineage>
</organism>
<dbReference type="KEGG" id="sgrg:L0C25_11410"/>
<name>A0AA46TLV3_9ACTN</name>
<sequence length="368" mass="40662">MLRELTDDETRMTRARAHRLGSRRSSDVVEVVRDLVGVQAQDMPAARMALRPRTLGVDAEDVRTKHDDDRALVRIWAMRGTLHMIAAEDVGWIVGLLGPIFAAADQRRRDQLGLGDDLLDKAVPALRDTVAEHGPLTRAELVENLRTKGISLDLRTQGPAHLIGYAAMTGLICRGPDVEKGEPTYVLIEDLAGKQRKLEGDDALAELTRRYIASRGPVTAEDLKRWSGLPAKHARHGFELVAEELTEVDAANNAAWTISGTTRSKPRKEPSVELIGMFDEYLLSYASRDLVLDPRFAKRIQAGGFVKPAVLHDGRVVGTWGQKRTKTQVTVEVEPFENATAIEPQIEAAAHDIGRFLGLTGELRMIRP</sequence>
<keyword evidence="1" id="KW-0238">DNA-binding</keyword>